<dbReference type="AlphaFoldDB" id="V9F4V8"/>
<keyword evidence="3" id="KW-0378">Hydrolase</keyword>
<sequence>MHKWLLEKGMPSLPAEYHESARKVASEVMATFPYKRINGLSNLPEYTYSILYRATPLTWLTDAAIQACCERLASDFIGCRFAGFQSAQLRTKRMHNSEETPVDAHVRDRILEQVDTVLLPLNFMNFHWCCIVVKAHAKRIFFYDPLNQGPYMKAAQAIATQLKLVDYATTKLFRRITPSNLMGIAVECSSHGCSFAKSLPYPPRRFELFYYMLTGNLPPHPPAQAQTQTAEGEEMEDKMAVPSTTENQTGDDDVPPTQIAL</sequence>
<feature type="region of interest" description="Disordered" evidence="4">
    <location>
        <begin position="221"/>
        <end position="261"/>
    </location>
</feature>
<dbReference type="PROSITE" id="PS50600">
    <property type="entry name" value="ULP_PROTEASE"/>
    <property type="match status" value="1"/>
</dbReference>
<dbReference type="Proteomes" id="UP000018721">
    <property type="component" value="Unassembled WGS sequence"/>
</dbReference>
<protein>
    <recommendedName>
        <fullName evidence="5">Ubiquitin-like protease family profile domain-containing protein</fullName>
    </recommendedName>
</protein>
<keyword evidence="7" id="KW-1185">Reference proteome</keyword>
<dbReference type="InterPro" id="IPR038765">
    <property type="entry name" value="Papain-like_cys_pep_sf"/>
</dbReference>
<gene>
    <name evidence="6" type="ORF">F443_09037</name>
</gene>
<proteinExistence type="inferred from homology"/>
<dbReference type="EMBL" id="ANIZ01001546">
    <property type="protein sequence ID" value="ETI46570.1"/>
    <property type="molecule type" value="Genomic_DNA"/>
</dbReference>
<dbReference type="GO" id="GO:0006508">
    <property type="term" value="P:proteolysis"/>
    <property type="evidence" value="ECO:0007669"/>
    <property type="project" value="UniProtKB-KW"/>
</dbReference>
<comment type="caution">
    <text evidence="6">The sequence shown here is derived from an EMBL/GenBank/DDBJ whole genome shotgun (WGS) entry which is preliminary data.</text>
</comment>
<dbReference type="Pfam" id="PF02902">
    <property type="entry name" value="Peptidase_C48"/>
    <property type="match status" value="1"/>
</dbReference>
<dbReference type="GO" id="GO:0008234">
    <property type="term" value="F:cysteine-type peptidase activity"/>
    <property type="evidence" value="ECO:0007669"/>
    <property type="project" value="InterPro"/>
</dbReference>
<dbReference type="Gene3D" id="3.40.395.10">
    <property type="entry name" value="Adenoviral Proteinase, Chain A"/>
    <property type="match status" value="1"/>
</dbReference>
<organism evidence="6 7">
    <name type="scientific">Phytophthora nicotianae P1569</name>
    <dbReference type="NCBI Taxonomy" id="1317065"/>
    <lineage>
        <taxon>Eukaryota</taxon>
        <taxon>Sar</taxon>
        <taxon>Stramenopiles</taxon>
        <taxon>Oomycota</taxon>
        <taxon>Peronosporomycetes</taxon>
        <taxon>Peronosporales</taxon>
        <taxon>Peronosporaceae</taxon>
        <taxon>Phytophthora</taxon>
    </lineage>
</organism>
<evidence type="ECO:0000313" key="6">
    <source>
        <dbReference type="EMBL" id="ETI46570.1"/>
    </source>
</evidence>
<dbReference type="SUPFAM" id="SSF54001">
    <property type="entry name" value="Cysteine proteinases"/>
    <property type="match status" value="1"/>
</dbReference>
<dbReference type="InterPro" id="IPR003653">
    <property type="entry name" value="Peptidase_C48_C"/>
</dbReference>
<evidence type="ECO:0000313" key="7">
    <source>
        <dbReference type="Proteomes" id="UP000018721"/>
    </source>
</evidence>
<evidence type="ECO:0000256" key="4">
    <source>
        <dbReference type="SAM" id="MobiDB-lite"/>
    </source>
</evidence>
<reference evidence="6 7" key="1">
    <citation type="submission" date="2013-11" db="EMBL/GenBank/DDBJ databases">
        <title>The Genome Sequence of Phytophthora parasitica P1569.</title>
        <authorList>
            <consortium name="The Broad Institute Genomics Platform"/>
            <person name="Russ C."/>
            <person name="Tyler B."/>
            <person name="Panabieres F."/>
            <person name="Shan W."/>
            <person name="Tripathy S."/>
            <person name="Grunwald N."/>
            <person name="Machado M."/>
            <person name="Johnson C.S."/>
            <person name="Arredondo F."/>
            <person name="Hong C."/>
            <person name="Coffey M."/>
            <person name="Young S.K."/>
            <person name="Zeng Q."/>
            <person name="Gargeya S."/>
            <person name="Fitzgerald M."/>
            <person name="Abouelleil A."/>
            <person name="Alvarado L."/>
            <person name="Chapman S.B."/>
            <person name="Gainer-Dewar J."/>
            <person name="Goldberg J."/>
            <person name="Griggs A."/>
            <person name="Gujja S."/>
            <person name="Hansen M."/>
            <person name="Howarth C."/>
            <person name="Imamovic A."/>
            <person name="Ireland A."/>
            <person name="Larimer J."/>
            <person name="McCowan C."/>
            <person name="Murphy C."/>
            <person name="Pearson M."/>
            <person name="Poon T.W."/>
            <person name="Priest M."/>
            <person name="Roberts A."/>
            <person name="Saif S."/>
            <person name="Shea T."/>
            <person name="Sykes S."/>
            <person name="Wortman J."/>
            <person name="Nusbaum C."/>
            <person name="Birren B."/>
        </authorList>
    </citation>
    <scope>NUCLEOTIDE SEQUENCE [LARGE SCALE GENOMIC DNA]</scope>
    <source>
        <strain evidence="6 7">P1569</strain>
    </source>
</reference>
<feature type="domain" description="Ubiquitin-like protease family profile" evidence="5">
    <location>
        <begin position="1"/>
        <end position="199"/>
    </location>
</feature>
<keyword evidence="2" id="KW-0645">Protease</keyword>
<comment type="similarity">
    <text evidence="1">Belongs to the peptidase C48 family.</text>
</comment>
<name>V9F4V8_PHYNI</name>
<evidence type="ECO:0000256" key="3">
    <source>
        <dbReference type="ARBA" id="ARBA00022801"/>
    </source>
</evidence>
<evidence type="ECO:0000259" key="5">
    <source>
        <dbReference type="PROSITE" id="PS50600"/>
    </source>
</evidence>
<dbReference type="HOGENOM" id="CLU_030695_0_0_1"/>
<accession>V9F4V8</accession>
<evidence type="ECO:0000256" key="2">
    <source>
        <dbReference type="ARBA" id="ARBA00022670"/>
    </source>
</evidence>
<evidence type="ECO:0000256" key="1">
    <source>
        <dbReference type="ARBA" id="ARBA00005234"/>
    </source>
</evidence>